<evidence type="ECO:0008006" key="6">
    <source>
        <dbReference type="Google" id="ProtNLM"/>
    </source>
</evidence>
<comment type="similarity">
    <text evidence="1">Belongs to the AB hydrolase superfamily. AB hydrolase 4 family.</text>
</comment>
<feature type="transmembrane region" description="Helical" evidence="3">
    <location>
        <begin position="488"/>
        <end position="511"/>
    </location>
</feature>
<evidence type="ECO:0000256" key="3">
    <source>
        <dbReference type="SAM" id="Phobius"/>
    </source>
</evidence>
<dbReference type="FunFam" id="3.40.50.1820:FF:000071">
    <property type="entry name" value="Embryogenesis-associated protein EMB8"/>
    <property type="match status" value="1"/>
</dbReference>
<keyword evidence="3" id="KW-0812">Transmembrane</keyword>
<organism evidence="4">
    <name type="scientific">Salvia splendens</name>
    <name type="common">Scarlet sage</name>
    <dbReference type="NCBI Taxonomy" id="180675"/>
    <lineage>
        <taxon>Eukaryota</taxon>
        <taxon>Viridiplantae</taxon>
        <taxon>Streptophyta</taxon>
        <taxon>Embryophyta</taxon>
        <taxon>Tracheophyta</taxon>
        <taxon>Spermatophyta</taxon>
        <taxon>Magnoliopsida</taxon>
        <taxon>eudicotyledons</taxon>
        <taxon>Gunneridae</taxon>
        <taxon>Pentapetalae</taxon>
        <taxon>asterids</taxon>
        <taxon>lamiids</taxon>
        <taxon>Lamiales</taxon>
        <taxon>Lamiaceae</taxon>
        <taxon>Nepetoideae</taxon>
        <taxon>Mentheae</taxon>
        <taxon>Salviinae</taxon>
        <taxon>Salvia</taxon>
        <taxon>Salvia subgen. Calosphace</taxon>
        <taxon>core Calosphace</taxon>
    </lineage>
</organism>
<evidence type="ECO:0000313" key="4">
    <source>
        <dbReference type="EMBL" id="KAG6432683.1"/>
    </source>
</evidence>
<accession>A0A8X8YH87</accession>
<proteinExistence type="inferred from homology"/>
<gene>
    <name evidence="4" type="ORF">SASPL_104267</name>
</gene>
<evidence type="ECO:0000313" key="5">
    <source>
        <dbReference type="Proteomes" id="UP000298416"/>
    </source>
</evidence>
<feature type="transmembrane region" description="Helical" evidence="3">
    <location>
        <begin position="27"/>
        <end position="46"/>
    </location>
</feature>
<dbReference type="EMBL" id="PNBA02000002">
    <property type="protein sequence ID" value="KAG6432683.1"/>
    <property type="molecule type" value="Genomic_DNA"/>
</dbReference>
<dbReference type="GO" id="GO:0034338">
    <property type="term" value="F:short-chain carboxylesterase activity"/>
    <property type="evidence" value="ECO:0007669"/>
    <property type="project" value="TreeGrafter"/>
</dbReference>
<evidence type="ECO:0000256" key="1">
    <source>
        <dbReference type="ARBA" id="ARBA00010884"/>
    </source>
</evidence>
<feature type="compositionally biased region" description="Basic and acidic residues" evidence="2">
    <location>
        <begin position="420"/>
        <end position="433"/>
    </location>
</feature>
<keyword evidence="3" id="KW-1133">Transmembrane helix</keyword>
<dbReference type="AlphaFoldDB" id="A0A8X8YH87"/>
<evidence type="ECO:0000256" key="2">
    <source>
        <dbReference type="SAM" id="MobiDB-lite"/>
    </source>
</evidence>
<dbReference type="InterPro" id="IPR029058">
    <property type="entry name" value="AB_hydrolase_fold"/>
</dbReference>
<dbReference type="Proteomes" id="UP000298416">
    <property type="component" value="Unassembled WGS sequence"/>
</dbReference>
<sequence length="525" mass="58017">MDCTDAILETPAAAYELLLKSVVAIPLSHYLAVALFCFAVVLYNFLEFHFLQDLLTGFRGGPIFLTYNASSEIYHGVVSKCRTLHGRYLVTPWLSSPHFQTSFLNFFGRPPVFTYRRQMFHACDGGTFALDWLLHSDVSGVAVQNDTDLAKDDATPIVIMIPGLTSDSNSPYMKHLVFGTAKNGWNVVVSNHRGLGGVSITVKYLGEDGENVPIAGAAAVCSPWDLLIGSRFISRKLIQKLYDRALTIGLQGYAQLHETRYTRLANWEGIVKSRTVRDFDTHATCLVGEYETVDTYYRRCSSTAFIGRVSVPLLCISALDDPVCTREAIPWDECRANKNIVLATSLHGGHLAFFEGITGSRLWWVRAVNEFLGVLLSSPYMHKQNKAESVGPHSPAMQTSIDQGPYLNVADGMVAAMGNEHTDGEETSEDHNQTDQTVPVTDNHVFGGRKTHCATNDAQTSRDDAGSKGPGIVRRCLHQLSRQSNKSIWLLAYIAIMSSWPVVGVALRYLYRRKVMKGLPGSGLK</sequence>
<dbReference type="PANTHER" id="PTHR10794">
    <property type="entry name" value="ABHYDROLASE DOMAIN-CONTAINING PROTEIN"/>
    <property type="match status" value="1"/>
</dbReference>
<reference evidence="4" key="2">
    <citation type="submission" date="2020-08" db="EMBL/GenBank/DDBJ databases">
        <title>Plant Genome Project.</title>
        <authorList>
            <person name="Zhang R.-G."/>
        </authorList>
    </citation>
    <scope>NUCLEOTIDE SEQUENCE</scope>
    <source>
        <strain evidence="4">Huo1</strain>
        <tissue evidence="4">Leaf</tissue>
    </source>
</reference>
<dbReference type="PANTHER" id="PTHR10794:SF63">
    <property type="entry name" value="ALPHA_BETA HYDROLASE 1, ISOFORM A"/>
    <property type="match status" value="1"/>
</dbReference>
<reference evidence="4" key="1">
    <citation type="submission" date="2018-01" db="EMBL/GenBank/DDBJ databases">
        <authorList>
            <person name="Mao J.F."/>
        </authorList>
    </citation>
    <scope>NUCLEOTIDE SEQUENCE</scope>
    <source>
        <strain evidence="4">Huo1</strain>
        <tissue evidence="4">Leaf</tissue>
    </source>
</reference>
<protein>
    <recommendedName>
        <fullName evidence="6">Embryogenesis-associated protein EMB8</fullName>
    </recommendedName>
</protein>
<dbReference type="GO" id="GO:0047372">
    <property type="term" value="F:monoacylglycerol lipase activity"/>
    <property type="evidence" value="ECO:0007669"/>
    <property type="project" value="TreeGrafter"/>
</dbReference>
<keyword evidence="5" id="KW-1185">Reference proteome</keyword>
<dbReference type="InterPro" id="IPR050960">
    <property type="entry name" value="AB_hydrolase_4_sf"/>
</dbReference>
<keyword evidence="3" id="KW-0472">Membrane</keyword>
<feature type="region of interest" description="Disordered" evidence="2">
    <location>
        <begin position="420"/>
        <end position="447"/>
    </location>
</feature>
<name>A0A8X8YH87_SALSN</name>
<comment type="caution">
    <text evidence="4">The sequence shown here is derived from an EMBL/GenBank/DDBJ whole genome shotgun (WGS) entry which is preliminary data.</text>
</comment>
<dbReference type="SUPFAM" id="SSF53474">
    <property type="entry name" value="alpha/beta-Hydrolases"/>
    <property type="match status" value="1"/>
</dbReference>